<evidence type="ECO:0000256" key="1">
    <source>
        <dbReference type="SAM" id="Phobius"/>
    </source>
</evidence>
<keyword evidence="1" id="KW-0812">Transmembrane</keyword>
<evidence type="ECO:0000313" key="2">
    <source>
        <dbReference type="EMBL" id="CAI5455231.1"/>
    </source>
</evidence>
<reference evidence="2" key="1">
    <citation type="submission" date="2022-11" db="EMBL/GenBank/DDBJ databases">
        <authorList>
            <person name="Kikuchi T."/>
        </authorList>
    </citation>
    <scope>NUCLEOTIDE SEQUENCE</scope>
    <source>
        <strain evidence="2">PS1010</strain>
    </source>
</reference>
<proteinExistence type="predicted"/>
<dbReference type="EMBL" id="CANHGI010000006">
    <property type="protein sequence ID" value="CAI5455231.1"/>
    <property type="molecule type" value="Genomic_DNA"/>
</dbReference>
<dbReference type="Proteomes" id="UP001152747">
    <property type="component" value="Unassembled WGS sequence"/>
</dbReference>
<accession>A0A9P1N8P7</accession>
<protein>
    <submittedName>
        <fullName evidence="2">Uncharacterized protein</fullName>
    </submittedName>
</protein>
<evidence type="ECO:0000313" key="3">
    <source>
        <dbReference type="Proteomes" id="UP001152747"/>
    </source>
</evidence>
<name>A0A9P1N8P7_9PELO</name>
<sequence length="223" mass="26126">MTSEIGEHQLTDNDQVIEEDEVVEDNQQMENEPEVELPLERRGIDFVWEEFVLLVLIWIPLYYLDWIDFTYFTAASVFFSVLTILEGLFQSVSRKIAQLTAEMNKTLESTAMKFRDFQADQFVQFSNEILQYGFAEIIKDLWAEIEEIENRFHNDIVNLTPWVTVFEMIMMLEHFDNMENTSANPELEDEPVQNDDPVQENEVIALDGLGRTMILICMVYDGE</sequence>
<keyword evidence="1" id="KW-1133">Transmembrane helix</keyword>
<comment type="caution">
    <text evidence="2">The sequence shown here is derived from an EMBL/GenBank/DDBJ whole genome shotgun (WGS) entry which is preliminary data.</text>
</comment>
<gene>
    <name evidence="2" type="ORF">CAMP_LOCUS17868</name>
</gene>
<keyword evidence="3" id="KW-1185">Reference proteome</keyword>
<feature type="transmembrane region" description="Helical" evidence="1">
    <location>
        <begin position="46"/>
        <end position="63"/>
    </location>
</feature>
<keyword evidence="1" id="KW-0472">Membrane</keyword>
<feature type="transmembrane region" description="Helical" evidence="1">
    <location>
        <begin position="69"/>
        <end position="89"/>
    </location>
</feature>
<dbReference type="AlphaFoldDB" id="A0A9P1N8P7"/>
<organism evidence="2 3">
    <name type="scientific">Caenorhabditis angaria</name>
    <dbReference type="NCBI Taxonomy" id="860376"/>
    <lineage>
        <taxon>Eukaryota</taxon>
        <taxon>Metazoa</taxon>
        <taxon>Ecdysozoa</taxon>
        <taxon>Nematoda</taxon>
        <taxon>Chromadorea</taxon>
        <taxon>Rhabditida</taxon>
        <taxon>Rhabditina</taxon>
        <taxon>Rhabditomorpha</taxon>
        <taxon>Rhabditoidea</taxon>
        <taxon>Rhabditidae</taxon>
        <taxon>Peloderinae</taxon>
        <taxon>Caenorhabditis</taxon>
    </lineage>
</organism>